<proteinExistence type="predicted"/>
<dbReference type="EMBL" id="CM037622">
    <property type="protein sequence ID" value="KAH8003202.1"/>
    <property type="molecule type" value="Genomic_DNA"/>
</dbReference>
<accession>A0ACB8FDA6</accession>
<protein>
    <submittedName>
        <fullName evidence="1">Uncharacterized protein</fullName>
    </submittedName>
</protein>
<comment type="caution">
    <text evidence="1">The sequence shown here is derived from an EMBL/GenBank/DDBJ whole genome shotgun (WGS) entry which is preliminary data.</text>
</comment>
<reference evidence="1" key="1">
    <citation type="submission" date="2021-08" db="EMBL/GenBank/DDBJ databases">
        <title>The first chromosome-level gecko genome reveals the dynamic sex chromosomes of Neotropical dwarf geckos (Sphaerodactylidae: Sphaerodactylus).</title>
        <authorList>
            <person name="Pinto B.J."/>
            <person name="Keating S.E."/>
            <person name="Gamble T."/>
        </authorList>
    </citation>
    <scope>NUCLEOTIDE SEQUENCE</scope>
    <source>
        <strain evidence="1">TG3544</strain>
    </source>
</reference>
<name>A0ACB8FDA6_9SAUR</name>
<evidence type="ECO:0000313" key="1">
    <source>
        <dbReference type="EMBL" id="KAH8003202.1"/>
    </source>
</evidence>
<dbReference type="Proteomes" id="UP000827872">
    <property type="component" value="Linkage Group LG09"/>
</dbReference>
<sequence>MRNMRSRGMRQYSGHPETLKPEIQTVAALPCVSVLTPLQVPSLRWITLRRPVESTVQGNLLQERRVLPCLSPLRNPGQPDAAKQ</sequence>
<organism evidence="1 2">
    <name type="scientific">Sphaerodactylus townsendi</name>
    <dbReference type="NCBI Taxonomy" id="933632"/>
    <lineage>
        <taxon>Eukaryota</taxon>
        <taxon>Metazoa</taxon>
        <taxon>Chordata</taxon>
        <taxon>Craniata</taxon>
        <taxon>Vertebrata</taxon>
        <taxon>Euteleostomi</taxon>
        <taxon>Lepidosauria</taxon>
        <taxon>Squamata</taxon>
        <taxon>Bifurcata</taxon>
        <taxon>Gekkota</taxon>
        <taxon>Sphaerodactylidae</taxon>
        <taxon>Sphaerodactylus</taxon>
    </lineage>
</organism>
<keyword evidence="2" id="KW-1185">Reference proteome</keyword>
<evidence type="ECO:0000313" key="2">
    <source>
        <dbReference type="Proteomes" id="UP000827872"/>
    </source>
</evidence>
<gene>
    <name evidence="1" type="ORF">K3G42_015198</name>
</gene>